<organism evidence="3 5">
    <name type="scientific">Phytophthora rubi</name>
    <dbReference type="NCBI Taxonomy" id="129364"/>
    <lineage>
        <taxon>Eukaryota</taxon>
        <taxon>Sar</taxon>
        <taxon>Stramenopiles</taxon>
        <taxon>Oomycota</taxon>
        <taxon>Peronosporomycetes</taxon>
        <taxon>Peronosporales</taxon>
        <taxon>Peronosporaceae</taxon>
        <taxon>Phytophthora</taxon>
    </lineage>
</organism>
<accession>A0A6A4F5I2</accession>
<evidence type="ECO:0000313" key="5">
    <source>
        <dbReference type="Proteomes" id="UP000434957"/>
    </source>
</evidence>
<protein>
    <submittedName>
        <fullName evidence="3">Uncharacterized protein</fullName>
    </submittedName>
</protein>
<evidence type="ECO:0000313" key="4">
    <source>
        <dbReference type="Proteomes" id="UP000429607"/>
    </source>
</evidence>
<evidence type="ECO:0000313" key="2">
    <source>
        <dbReference type="EMBL" id="KAE9025555.1"/>
    </source>
</evidence>
<proteinExistence type="predicted"/>
<dbReference type="EMBL" id="QXFV01000805">
    <property type="protein sequence ID" value="KAE9025555.1"/>
    <property type="molecule type" value="Genomic_DNA"/>
</dbReference>
<evidence type="ECO:0000313" key="6">
    <source>
        <dbReference type="Proteomes" id="UP000435112"/>
    </source>
</evidence>
<name>A0A6A4F5I2_9STRA</name>
<dbReference type="OrthoDB" id="129194at2759"/>
<dbReference type="Proteomes" id="UP000429607">
    <property type="component" value="Unassembled WGS sequence"/>
</dbReference>
<keyword evidence="5" id="KW-1185">Reference proteome</keyword>
<sequence length="758" mass="85821">MDRRLGFLVPWCTALRDRIAYRVIVCENIAWDIERRHLQVYVPGRKDRLDRGEEEPPLQFITEAAYRAHFVKVQEALLLLAAVAHVDHTMVRFLLRQYCGVDFGHEEEEKFEEEILVQYVVHIDLDQVATEDGTFDSDLVQFCHLRHPSVEFQTALQKIAELDEHLQITAAPVEIRVPVRVHVSDRFHQPLAALTAAHKAEKRIFQENPKLQQLYEQGGPLQPTFKLDPMIVDLDCVAITTEMADTMDALIRDNLWFSRVTLNTDLDSETASVDDEAWKKAFAKLMTSTFGSTRRDRKLGASEYFSQEVEPPRTQIHALQLCYEGEGDFAAFPLMCSAIAVNQTVSKLTLELSIDPENETTSAQAWKWIAYAFFSKRARKFSALQSLGLIATASSITRADIAAFRRVVLSDHPEEELFGSPRGSVDSRDATLAKGASVRWYFDEITRPTVFRLQTFDSPVRFIRTCSDDGESEWVNVIIPGYGRCEAQREDLKFVAECTAGTVQPALTSLQLPSYSINAEFSDGLPLLLSTVSSTLKSLAVEGGDLNSIKSLFLEGFPRTVEGMSLRSRGVEARFDFKDYHSSQEQPPVMSSDWTDIGVFVKGLTDVTNPLRSCINRLRVRLNDIFYWRGEAEADEISETLLHVLECNETLEFLDVVAPPDFHVLAAAFRDFHLKPLPKPLQPLSIECKLAFLSVMTPTNPTQKRTCKSLRSGQPLCQLNEHVLSKIFAFAAPPVMRKVYFRKANEVDWDDEDTEVPL</sequence>
<gene>
    <name evidence="2" type="ORF">PR001_g12394</name>
    <name evidence="1" type="ORF">PR002_g12791</name>
    <name evidence="3" type="ORF">PR003_g13433</name>
</gene>
<dbReference type="AlphaFoldDB" id="A0A6A4F5I2"/>
<dbReference type="Proteomes" id="UP000434957">
    <property type="component" value="Unassembled WGS sequence"/>
</dbReference>
<dbReference type="Proteomes" id="UP000435112">
    <property type="component" value="Unassembled WGS sequence"/>
</dbReference>
<evidence type="ECO:0000313" key="1">
    <source>
        <dbReference type="EMBL" id="KAE9019518.1"/>
    </source>
</evidence>
<comment type="caution">
    <text evidence="3">The sequence shown here is derived from an EMBL/GenBank/DDBJ whole genome shotgun (WGS) entry which is preliminary data.</text>
</comment>
<dbReference type="EMBL" id="QXFU01000819">
    <property type="protein sequence ID" value="KAE9019518.1"/>
    <property type="molecule type" value="Genomic_DNA"/>
</dbReference>
<evidence type="ECO:0000313" key="3">
    <source>
        <dbReference type="EMBL" id="KAE9334623.1"/>
    </source>
</evidence>
<reference evidence="3 5" key="1">
    <citation type="submission" date="2018-08" db="EMBL/GenBank/DDBJ databases">
        <title>Genomic investigation of the strawberry pathogen Phytophthora fragariae indicates pathogenicity is determined by transcriptional variation in three key races.</title>
        <authorList>
            <person name="Adams T.M."/>
            <person name="Armitage A.D."/>
            <person name="Sobczyk M.K."/>
            <person name="Bates H.J."/>
            <person name="Dunwell J.M."/>
            <person name="Nellist C.F."/>
            <person name="Harrison R.J."/>
        </authorList>
    </citation>
    <scope>NUCLEOTIDE SEQUENCE [LARGE SCALE GENOMIC DNA]</scope>
    <source>
        <strain evidence="2 4">SCRP249</strain>
        <strain evidence="1 6">SCRP324</strain>
        <strain evidence="3 5">SCRP333</strain>
    </source>
</reference>
<dbReference type="EMBL" id="QXFT01000848">
    <property type="protein sequence ID" value="KAE9334623.1"/>
    <property type="molecule type" value="Genomic_DNA"/>
</dbReference>